<gene>
    <name evidence="1" type="ORF">FIBRA_09121</name>
</gene>
<protein>
    <submittedName>
        <fullName evidence="1">Uncharacterized protein</fullName>
    </submittedName>
</protein>
<proteinExistence type="predicted"/>
<sequence length="8" mass="904">MKGEANRV</sequence>
<name>J4H5I9_9APHY</name>
<evidence type="ECO:0000313" key="1">
    <source>
        <dbReference type="EMBL" id="CCM06819.1"/>
    </source>
</evidence>
<accession>J4H5I9</accession>
<reference evidence="1 2" key="1">
    <citation type="journal article" date="2012" name="Appl. Environ. Microbiol.">
        <title>Short-read sequencing for genomic analysis of the brown rot fungus Fibroporia radiculosa.</title>
        <authorList>
            <person name="Tang J.D."/>
            <person name="Perkins A.D."/>
            <person name="Sonstegard T.S."/>
            <person name="Schroeder S.G."/>
            <person name="Burgess S.C."/>
            <person name="Diehl S.V."/>
        </authorList>
    </citation>
    <scope>NUCLEOTIDE SEQUENCE [LARGE SCALE GENOMIC DNA]</scope>
    <source>
        <strain evidence="1 2">TFFH 294</strain>
    </source>
</reference>
<dbReference type="EMBL" id="HE797517">
    <property type="protein sequence ID" value="CCM06819.1"/>
    <property type="molecule type" value="Genomic_DNA"/>
</dbReference>
<dbReference type="HOGENOM" id="CLU_3439434_0_0_1"/>
<dbReference type="InParanoid" id="J4H5I9"/>
<keyword evidence="2" id="KW-1185">Reference proteome</keyword>
<organism evidence="1 2">
    <name type="scientific">Fibroporia radiculosa</name>
    <dbReference type="NCBI Taxonomy" id="599839"/>
    <lineage>
        <taxon>Eukaryota</taxon>
        <taxon>Fungi</taxon>
        <taxon>Dikarya</taxon>
        <taxon>Basidiomycota</taxon>
        <taxon>Agaricomycotina</taxon>
        <taxon>Agaricomycetes</taxon>
        <taxon>Polyporales</taxon>
        <taxon>Fibroporiaceae</taxon>
        <taxon>Fibroporia</taxon>
    </lineage>
</organism>
<evidence type="ECO:0000313" key="2">
    <source>
        <dbReference type="Proteomes" id="UP000006352"/>
    </source>
</evidence>
<dbReference type="Proteomes" id="UP000006352">
    <property type="component" value="Unassembled WGS sequence"/>
</dbReference>